<feature type="transmembrane region" description="Helical" evidence="6">
    <location>
        <begin position="239"/>
        <end position="257"/>
    </location>
</feature>
<dbReference type="EMBL" id="WMEO01000023">
    <property type="protein sequence ID" value="MYL17494.1"/>
    <property type="molecule type" value="Genomic_DNA"/>
</dbReference>
<feature type="transmembrane region" description="Helical" evidence="6">
    <location>
        <begin position="269"/>
        <end position="289"/>
    </location>
</feature>
<comment type="subcellular location">
    <subcellularLocation>
        <location evidence="1">Membrane</location>
        <topology evidence="1">Multi-pass membrane protein</topology>
    </subcellularLocation>
</comment>
<reference evidence="7 8" key="1">
    <citation type="submission" date="2019-11" db="EMBL/GenBank/DDBJ databases">
        <title>Genome sequences of 17 halophilic strains isolated from different environments.</title>
        <authorList>
            <person name="Furrow R.E."/>
        </authorList>
    </citation>
    <scope>NUCLEOTIDE SEQUENCE [LARGE SCALE GENOMIC DNA]</scope>
    <source>
        <strain evidence="7 8">22517_05_Cabo</strain>
    </source>
</reference>
<dbReference type="SUPFAM" id="SSF144091">
    <property type="entry name" value="Rhomboid-like"/>
    <property type="match status" value="1"/>
</dbReference>
<keyword evidence="3 6" id="KW-1133">Transmembrane helix</keyword>
<gene>
    <name evidence="7" type="ORF">GLW36_12680</name>
</gene>
<organism evidence="7 8">
    <name type="scientific">Halorubrum distributum</name>
    <dbReference type="NCBI Taxonomy" id="29283"/>
    <lineage>
        <taxon>Archaea</taxon>
        <taxon>Methanobacteriati</taxon>
        <taxon>Methanobacteriota</taxon>
        <taxon>Stenosarchaea group</taxon>
        <taxon>Halobacteria</taxon>
        <taxon>Halobacteriales</taxon>
        <taxon>Haloferacaceae</taxon>
        <taxon>Halorubrum</taxon>
        <taxon>Halorubrum distributum group</taxon>
    </lineage>
</organism>
<evidence type="ECO:0000256" key="6">
    <source>
        <dbReference type="SAM" id="Phobius"/>
    </source>
</evidence>
<feature type="transmembrane region" description="Helical" evidence="6">
    <location>
        <begin position="138"/>
        <end position="159"/>
    </location>
</feature>
<evidence type="ECO:0000256" key="5">
    <source>
        <dbReference type="SAM" id="MobiDB-lite"/>
    </source>
</evidence>
<evidence type="ECO:0000256" key="2">
    <source>
        <dbReference type="ARBA" id="ARBA00022692"/>
    </source>
</evidence>
<keyword evidence="2 6" id="KW-0812">Transmembrane</keyword>
<dbReference type="Proteomes" id="UP000460194">
    <property type="component" value="Unassembled WGS sequence"/>
</dbReference>
<keyword evidence="4 6" id="KW-0472">Membrane</keyword>
<evidence type="ECO:0000313" key="7">
    <source>
        <dbReference type="EMBL" id="MYL17494.1"/>
    </source>
</evidence>
<feature type="transmembrane region" description="Helical" evidence="6">
    <location>
        <begin position="171"/>
        <end position="193"/>
    </location>
</feature>
<dbReference type="GO" id="GO:0016020">
    <property type="term" value="C:membrane"/>
    <property type="evidence" value="ECO:0007669"/>
    <property type="project" value="UniProtKB-SubCell"/>
</dbReference>
<evidence type="ECO:0000256" key="4">
    <source>
        <dbReference type="ARBA" id="ARBA00023136"/>
    </source>
</evidence>
<feature type="transmembrane region" description="Helical" evidence="6">
    <location>
        <begin position="199"/>
        <end position="218"/>
    </location>
</feature>
<feature type="compositionally biased region" description="Polar residues" evidence="5">
    <location>
        <begin position="1"/>
        <end position="14"/>
    </location>
</feature>
<sequence>MATTTDNEVSTANGHETPAKESFSDAVRRVVRLRDVIAILFPAALFLGVGVLPPAMREQLAFSTADPDVLTALTSNFAHADSTHLFRNLTAYLFVVPTAYLLSVLADRRQLFYTVFVVVFTVFPIVLSGLNLAVPRNALSLGASGLTLAFVGYLPVALAEYVRRRFDVVNVVRRILAGGVFFLGLVIVIPLVAAAVQRALAVALTVVALLAVVVYGVGLRRSGIDRSTLRGPPPGFLELSIWSTAILVAALIAAFPTDPLSEAGVVNTYTHFLGYALGFLSSYLAVLLIPKFEQT</sequence>
<evidence type="ECO:0008006" key="9">
    <source>
        <dbReference type="Google" id="ProtNLM"/>
    </source>
</evidence>
<dbReference type="InterPro" id="IPR035952">
    <property type="entry name" value="Rhomboid-like_sf"/>
</dbReference>
<name>A0A6B1IQY2_9EURY</name>
<accession>A0A6B1IQY2</accession>
<dbReference type="Gene3D" id="1.20.1540.10">
    <property type="entry name" value="Rhomboid-like"/>
    <property type="match status" value="1"/>
</dbReference>
<comment type="caution">
    <text evidence="7">The sequence shown here is derived from an EMBL/GenBank/DDBJ whole genome shotgun (WGS) entry which is preliminary data.</text>
</comment>
<evidence type="ECO:0000313" key="8">
    <source>
        <dbReference type="Proteomes" id="UP000460194"/>
    </source>
</evidence>
<evidence type="ECO:0000256" key="3">
    <source>
        <dbReference type="ARBA" id="ARBA00022989"/>
    </source>
</evidence>
<feature type="transmembrane region" description="Helical" evidence="6">
    <location>
        <begin position="111"/>
        <end position="132"/>
    </location>
</feature>
<proteinExistence type="predicted"/>
<feature type="transmembrane region" description="Helical" evidence="6">
    <location>
        <begin position="36"/>
        <end position="56"/>
    </location>
</feature>
<dbReference type="AlphaFoldDB" id="A0A6B1IQY2"/>
<evidence type="ECO:0000256" key="1">
    <source>
        <dbReference type="ARBA" id="ARBA00004141"/>
    </source>
</evidence>
<feature type="region of interest" description="Disordered" evidence="5">
    <location>
        <begin position="1"/>
        <end position="20"/>
    </location>
</feature>
<protein>
    <recommendedName>
        <fullName evidence="9">Rhomboid family intramembrane serine protease</fullName>
    </recommendedName>
</protein>
<feature type="transmembrane region" description="Helical" evidence="6">
    <location>
        <begin position="85"/>
        <end position="104"/>
    </location>
</feature>
<dbReference type="RefSeq" id="WP_159369379.1">
    <property type="nucleotide sequence ID" value="NZ_WMEO01000023.1"/>
</dbReference>